<sequence>MIIPCYMQKLIKHLIDIKADILKISSLPLKDDAILKKYKEVFEGTGCIKGDYHLGIKPNVQPIKQAPRRIPISLKLELKLDELCKNKIIAKITRPTDWINNLVLVQTPNKFRICLDQQNLNSTLKKA</sequence>
<dbReference type="EMBL" id="BGPR01004647">
    <property type="protein sequence ID" value="GBN01799.1"/>
    <property type="molecule type" value="Genomic_DNA"/>
</dbReference>
<dbReference type="Proteomes" id="UP000499080">
    <property type="component" value="Unassembled WGS sequence"/>
</dbReference>
<dbReference type="SUPFAM" id="SSF56672">
    <property type="entry name" value="DNA/RNA polymerases"/>
    <property type="match status" value="1"/>
</dbReference>
<dbReference type="InterPro" id="IPR050951">
    <property type="entry name" value="Retrovirus_Pol_polyprotein"/>
</dbReference>
<dbReference type="AlphaFoldDB" id="A0A4Y2KID6"/>
<dbReference type="OrthoDB" id="8056305at2759"/>
<keyword evidence="2" id="KW-1185">Reference proteome</keyword>
<dbReference type="InterPro" id="IPR043502">
    <property type="entry name" value="DNA/RNA_pol_sf"/>
</dbReference>
<name>A0A4Y2KID6_ARAVE</name>
<proteinExistence type="predicted"/>
<evidence type="ECO:0008006" key="3">
    <source>
        <dbReference type="Google" id="ProtNLM"/>
    </source>
</evidence>
<gene>
    <name evidence="1" type="ORF">AVEN_31903_1</name>
</gene>
<dbReference type="PANTHER" id="PTHR37984">
    <property type="entry name" value="PROTEIN CBG26694"/>
    <property type="match status" value="1"/>
</dbReference>
<evidence type="ECO:0000313" key="2">
    <source>
        <dbReference type="Proteomes" id="UP000499080"/>
    </source>
</evidence>
<dbReference type="PANTHER" id="PTHR37984:SF8">
    <property type="entry name" value="CCHC-TYPE DOMAIN-CONTAINING PROTEIN"/>
    <property type="match status" value="1"/>
</dbReference>
<accession>A0A4Y2KID6</accession>
<organism evidence="1 2">
    <name type="scientific">Araneus ventricosus</name>
    <name type="common">Orbweaver spider</name>
    <name type="synonym">Epeira ventricosa</name>
    <dbReference type="NCBI Taxonomy" id="182803"/>
    <lineage>
        <taxon>Eukaryota</taxon>
        <taxon>Metazoa</taxon>
        <taxon>Ecdysozoa</taxon>
        <taxon>Arthropoda</taxon>
        <taxon>Chelicerata</taxon>
        <taxon>Arachnida</taxon>
        <taxon>Araneae</taxon>
        <taxon>Araneomorphae</taxon>
        <taxon>Entelegynae</taxon>
        <taxon>Araneoidea</taxon>
        <taxon>Araneidae</taxon>
        <taxon>Araneus</taxon>
    </lineage>
</organism>
<reference evidence="1 2" key="1">
    <citation type="journal article" date="2019" name="Sci. Rep.">
        <title>Orb-weaving spider Araneus ventricosus genome elucidates the spidroin gene catalogue.</title>
        <authorList>
            <person name="Kono N."/>
            <person name="Nakamura H."/>
            <person name="Ohtoshi R."/>
            <person name="Moran D.A.P."/>
            <person name="Shinohara A."/>
            <person name="Yoshida Y."/>
            <person name="Fujiwara M."/>
            <person name="Mori M."/>
            <person name="Tomita M."/>
            <person name="Arakawa K."/>
        </authorList>
    </citation>
    <scope>NUCLEOTIDE SEQUENCE [LARGE SCALE GENOMIC DNA]</scope>
</reference>
<protein>
    <recommendedName>
        <fullName evidence="3">Peptidase A9 domain-containing protein</fullName>
    </recommendedName>
</protein>
<comment type="caution">
    <text evidence="1">The sequence shown here is derived from an EMBL/GenBank/DDBJ whole genome shotgun (WGS) entry which is preliminary data.</text>
</comment>
<dbReference type="Gene3D" id="3.10.10.10">
    <property type="entry name" value="HIV Type 1 Reverse Transcriptase, subunit A, domain 1"/>
    <property type="match status" value="1"/>
</dbReference>
<evidence type="ECO:0000313" key="1">
    <source>
        <dbReference type="EMBL" id="GBN01799.1"/>
    </source>
</evidence>
<dbReference type="GO" id="GO:0071897">
    <property type="term" value="P:DNA biosynthetic process"/>
    <property type="evidence" value="ECO:0007669"/>
    <property type="project" value="UniProtKB-ARBA"/>
</dbReference>